<organism evidence="3 4">
    <name type="scientific">Mediterraneibacter butyricigenes</name>
    <dbReference type="NCBI Taxonomy" id="2316025"/>
    <lineage>
        <taxon>Bacteria</taxon>
        <taxon>Bacillati</taxon>
        <taxon>Bacillota</taxon>
        <taxon>Clostridia</taxon>
        <taxon>Lachnospirales</taxon>
        <taxon>Lachnospiraceae</taxon>
        <taxon>Mediterraneibacter</taxon>
    </lineage>
</organism>
<dbReference type="Pfam" id="PF03009">
    <property type="entry name" value="GDPD"/>
    <property type="match status" value="1"/>
</dbReference>
<dbReference type="AlphaFoldDB" id="A0A391NYN0"/>
<protein>
    <recommendedName>
        <fullName evidence="2">GP-PDE domain-containing protein</fullName>
    </recommendedName>
</protein>
<proteinExistence type="predicted"/>
<dbReference type="RefSeq" id="WP_119297479.1">
    <property type="nucleotide sequence ID" value="NZ_BHGK01000001.1"/>
</dbReference>
<dbReference type="PROSITE" id="PS51257">
    <property type="entry name" value="PROKAR_LIPOPROTEIN"/>
    <property type="match status" value="1"/>
</dbReference>
<feature type="domain" description="GP-PDE" evidence="2">
    <location>
        <begin position="459"/>
        <end position="695"/>
    </location>
</feature>
<evidence type="ECO:0000313" key="3">
    <source>
        <dbReference type="EMBL" id="GCA66095.1"/>
    </source>
</evidence>
<dbReference type="Gene3D" id="3.20.20.190">
    <property type="entry name" value="Phosphatidylinositol (PI) phosphodiesterase"/>
    <property type="match status" value="1"/>
</dbReference>
<dbReference type="SUPFAM" id="SSF51695">
    <property type="entry name" value="PLC-like phosphodiesterases"/>
    <property type="match status" value="1"/>
</dbReference>
<dbReference type="EMBL" id="BHGK01000001">
    <property type="protein sequence ID" value="GCA66095.1"/>
    <property type="molecule type" value="Genomic_DNA"/>
</dbReference>
<accession>A0A391NYN0</accession>
<keyword evidence="4" id="KW-1185">Reference proteome</keyword>
<evidence type="ECO:0000259" key="2">
    <source>
        <dbReference type="PROSITE" id="PS51704"/>
    </source>
</evidence>
<dbReference type="PROSITE" id="PS51704">
    <property type="entry name" value="GP_PDE"/>
    <property type="match status" value="1"/>
</dbReference>
<comment type="caution">
    <text evidence="3">The sequence shown here is derived from an EMBL/GenBank/DDBJ whole genome shotgun (WGS) entry which is preliminary data.</text>
</comment>
<dbReference type="PANTHER" id="PTHR46211:SF1">
    <property type="entry name" value="GLYCEROPHOSPHODIESTER PHOSPHODIESTERASE, CYTOPLASMIC"/>
    <property type="match status" value="1"/>
</dbReference>
<dbReference type="Pfam" id="PF07538">
    <property type="entry name" value="ChW"/>
    <property type="match status" value="6"/>
</dbReference>
<dbReference type="InterPro" id="IPR006637">
    <property type="entry name" value="ChW"/>
</dbReference>
<dbReference type="GO" id="GO:0006629">
    <property type="term" value="P:lipid metabolic process"/>
    <property type="evidence" value="ECO:0007669"/>
    <property type="project" value="InterPro"/>
</dbReference>
<keyword evidence="1" id="KW-0732">Signal</keyword>
<dbReference type="InterPro" id="IPR030395">
    <property type="entry name" value="GP_PDE_dom"/>
</dbReference>
<dbReference type="SMART" id="SM00728">
    <property type="entry name" value="ChW"/>
    <property type="match status" value="6"/>
</dbReference>
<reference evidence="4" key="1">
    <citation type="submission" date="2018-09" db="EMBL/GenBank/DDBJ databases">
        <title>Draft Genome Sequence of Mediterraneibacter sp. KCTC 15684.</title>
        <authorList>
            <person name="Kim J.S."/>
            <person name="Han K.I."/>
            <person name="Suh M.K."/>
            <person name="Lee K.C."/>
            <person name="Eom M.K."/>
            <person name="Lee J.H."/>
            <person name="Park S.H."/>
            <person name="Kang S.W."/>
            <person name="Park J.E."/>
            <person name="Oh B.S."/>
            <person name="Yu S.Y."/>
            <person name="Choi S.H."/>
            <person name="Lee D.H."/>
            <person name="Yoon H."/>
            <person name="Kim B."/>
            <person name="Yang S.J."/>
            <person name="Lee J.S."/>
        </authorList>
    </citation>
    <scope>NUCLEOTIDE SEQUENCE [LARGE SCALE GENOMIC DNA]</scope>
    <source>
        <strain evidence="4">KCTC 15684</strain>
    </source>
</reference>
<dbReference type="InterPro" id="IPR017946">
    <property type="entry name" value="PLC-like_Pdiesterase_TIM-brl"/>
</dbReference>
<feature type="signal peptide" evidence="1">
    <location>
        <begin position="1"/>
        <end position="31"/>
    </location>
</feature>
<sequence length="695" mass="77322">MVKSWRRRIGILAGVFLMGVSCVFPTVQVHAENEVETQANESAMVSYSTHVQKKGWIESVYNGESSGTTGSSLRLEGLKIQVSNIRNYFGNIEYRSHVQTYGWEKDWKKNGQVSGTVGQSKRLEAVQIRLTGQLSEKYDIYYRVHCQTYGWLGWTKNGKPAGTSGYSKRLEAIQIMLVDKGTGAPGDTGYSYLSADTGVQYQTHVQTYGWQGMRTNGYESGTTGLSKRLESIQLSLKNQPYKGNIEYQTHVQTYGWEKDWKKNGEKSGTEGQSKRLEAIRIRLTGEIAEKCDVYYRVHAQHYGWLGWAKNGEEAGTAGYSYRLESIQVMVLPKNARTFTETNAFVEKGNGENQTVSGTWSLSQIQSSAGGSVAVNTELTLSSAFTGNVNGVQTTYSWKNETTGESGEIATVGAKEEVKWTPTVSGKYVITATAQDANGRIGSKQLTVQVNHGVILKSDAFFTAHRGLRGKAPDNSIPAFTLAGQAGFDSIETDVNETKDGVFVLSHDNNLSNICGVNVNISDLTYEELCNYSKYNIKTGNGVGNYNNYERRIPRLDEFLDICGEYGCIPQLDTKNLNSFDSVKELYQILVERGIQDDVIVTSFNNLYLQLLREMNPNITLTYGIESAQTTDIEWLKNYNVGVSVNCRNLVNGDEKAYVDSDIRVNIYSVKDKTSLGILMDRGITSFTVDNVMWDQ</sequence>
<gene>
    <name evidence="3" type="ORF">KGMB01110_05310</name>
</gene>
<evidence type="ECO:0000256" key="1">
    <source>
        <dbReference type="SAM" id="SignalP"/>
    </source>
</evidence>
<dbReference type="PANTHER" id="PTHR46211">
    <property type="entry name" value="GLYCEROPHOSPHORYL DIESTER PHOSPHODIESTERASE"/>
    <property type="match status" value="1"/>
</dbReference>
<evidence type="ECO:0000313" key="4">
    <source>
        <dbReference type="Proteomes" id="UP000265643"/>
    </source>
</evidence>
<dbReference type="GO" id="GO:0008081">
    <property type="term" value="F:phosphoric diester hydrolase activity"/>
    <property type="evidence" value="ECO:0007669"/>
    <property type="project" value="InterPro"/>
</dbReference>
<feature type="chain" id="PRO_5017429770" description="GP-PDE domain-containing protein" evidence="1">
    <location>
        <begin position="32"/>
        <end position="695"/>
    </location>
</feature>
<dbReference type="Proteomes" id="UP000265643">
    <property type="component" value="Unassembled WGS sequence"/>
</dbReference>
<name>A0A391NYN0_9FIRM</name>